<proteinExistence type="predicted"/>
<gene>
    <name evidence="1" type="ORF">HPB50_014849</name>
</gene>
<dbReference type="EMBL" id="CM023489">
    <property type="protein sequence ID" value="KAH6922480.1"/>
    <property type="molecule type" value="Genomic_DNA"/>
</dbReference>
<name>A0ACB7RJ97_HYAAI</name>
<keyword evidence="2" id="KW-1185">Reference proteome</keyword>
<dbReference type="Proteomes" id="UP000821845">
    <property type="component" value="Chromosome 9"/>
</dbReference>
<evidence type="ECO:0000313" key="2">
    <source>
        <dbReference type="Proteomes" id="UP000821845"/>
    </source>
</evidence>
<reference evidence="1" key="1">
    <citation type="submission" date="2020-05" db="EMBL/GenBank/DDBJ databases">
        <title>Large-scale comparative analyses of tick genomes elucidate their genetic diversity and vector capacities.</title>
        <authorList>
            <person name="Jia N."/>
            <person name="Wang J."/>
            <person name="Shi W."/>
            <person name="Du L."/>
            <person name="Sun Y."/>
            <person name="Zhan W."/>
            <person name="Jiang J."/>
            <person name="Wang Q."/>
            <person name="Zhang B."/>
            <person name="Ji P."/>
            <person name="Sakyi L.B."/>
            <person name="Cui X."/>
            <person name="Yuan T."/>
            <person name="Jiang B."/>
            <person name="Yang W."/>
            <person name="Lam T.T.-Y."/>
            <person name="Chang Q."/>
            <person name="Ding S."/>
            <person name="Wang X."/>
            <person name="Zhu J."/>
            <person name="Ruan X."/>
            <person name="Zhao L."/>
            <person name="Wei J."/>
            <person name="Que T."/>
            <person name="Du C."/>
            <person name="Cheng J."/>
            <person name="Dai P."/>
            <person name="Han X."/>
            <person name="Huang E."/>
            <person name="Gao Y."/>
            <person name="Liu J."/>
            <person name="Shao H."/>
            <person name="Ye R."/>
            <person name="Li L."/>
            <person name="Wei W."/>
            <person name="Wang X."/>
            <person name="Wang C."/>
            <person name="Yang T."/>
            <person name="Huo Q."/>
            <person name="Li W."/>
            <person name="Guo W."/>
            <person name="Chen H."/>
            <person name="Zhou L."/>
            <person name="Ni X."/>
            <person name="Tian J."/>
            <person name="Zhou Y."/>
            <person name="Sheng Y."/>
            <person name="Liu T."/>
            <person name="Pan Y."/>
            <person name="Xia L."/>
            <person name="Li J."/>
            <person name="Zhao F."/>
            <person name="Cao W."/>
        </authorList>
    </citation>
    <scope>NUCLEOTIDE SEQUENCE</scope>
    <source>
        <strain evidence="1">Hyas-2018</strain>
    </source>
</reference>
<sequence>MNAPEIAELLRTFEEAQGANSALKHTKRKEVESRSVGVARPDNAPAKRQPHGTVNLTSAFRERVQAKLAVIPLTIARERGEFSGVGEPVPVLCALTDRLTTRTDCLLSEDAWKLLNEECAFEGLVKDASEVGGQTRGFAGEPRHEGTVRQQGDASALEPSGGGHATEEALISEVTVADQFAQRDSSTSPGDTPGVGTTGKSASCVFREKQRVDPTLLEAWVKAASGKMVW</sequence>
<comment type="caution">
    <text evidence="1">The sequence shown here is derived from an EMBL/GenBank/DDBJ whole genome shotgun (WGS) entry which is preliminary data.</text>
</comment>
<accession>A0ACB7RJ97</accession>
<evidence type="ECO:0000313" key="1">
    <source>
        <dbReference type="EMBL" id="KAH6922480.1"/>
    </source>
</evidence>
<protein>
    <submittedName>
        <fullName evidence="1">Uncharacterized protein</fullName>
    </submittedName>
</protein>
<organism evidence="1 2">
    <name type="scientific">Hyalomma asiaticum</name>
    <name type="common">Tick</name>
    <dbReference type="NCBI Taxonomy" id="266040"/>
    <lineage>
        <taxon>Eukaryota</taxon>
        <taxon>Metazoa</taxon>
        <taxon>Ecdysozoa</taxon>
        <taxon>Arthropoda</taxon>
        <taxon>Chelicerata</taxon>
        <taxon>Arachnida</taxon>
        <taxon>Acari</taxon>
        <taxon>Parasitiformes</taxon>
        <taxon>Ixodida</taxon>
        <taxon>Ixodoidea</taxon>
        <taxon>Ixodidae</taxon>
        <taxon>Hyalomminae</taxon>
        <taxon>Hyalomma</taxon>
    </lineage>
</organism>